<sequence length="174" mass="19165">MSTRDLVAGDYVLSVTNVRVTIHTLGVVFESDRRSENHASTYHLIGGTDVEGSAQINIVKASPTDTMGTLQRKFCLYETSKTALHNVELRAVQGITVGQVLELLDQKGRGNYKLAPSGVGCRFWVKTMIEDLESAGYIDLSSPAKVSQAYDDLQYSYSKSQDRELDPIIPGVFM</sequence>
<dbReference type="InterPro" id="IPR056672">
    <property type="entry name" value="DUF7770"/>
</dbReference>
<dbReference type="AlphaFoldDB" id="A0A2B7X568"/>
<name>A0A2B7X568_POLH7</name>
<dbReference type="EMBL" id="PDNA01000202">
    <property type="protein sequence ID" value="PGH04206.1"/>
    <property type="molecule type" value="Genomic_DNA"/>
</dbReference>
<dbReference type="Pfam" id="PF24968">
    <property type="entry name" value="DUF7770"/>
    <property type="match status" value="1"/>
</dbReference>
<evidence type="ECO:0000313" key="2">
    <source>
        <dbReference type="EMBL" id="PGH04206.1"/>
    </source>
</evidence>
<evidence type="ECO:0000313" key="3">
    <source>
        <dbReference type="Proteomes" id="UP000224634"/>
    </source>
</evidence>
<organism evidence="2 3">
    <name type="scientific">Polytolypa hystricis (strain UAMH7299)</name>
    <dbReference type="NCBI Taxonomy" id="1447883"/>
    <lineage>
        <taxon>Eukaryota</taxon>
        <taxon>Fungi</taxon>
        <taxon>Dikarya</taxon>
        <taxon>Ascomycota</taxon>
        <taxon>Pezizomycotina</taxon>
        <taxon>Eurotiomycetes</taxon>
        <taxon>Eurotiomycetidae</taxon>
        <taxon>Onygenales</taxon>
        <taxon>Onygenales incertae sedis</taxon>
        <taxon>Polytolypa</taxon>
    </lineage>
</organism>
<keyword evidence="3" id="KW-1185">Reference proteome</keyword>
<feature type="domain" description="DUF7770" evidence="1">
    <location>
        <begin position="18"/>
        <end position="174"/>
    </location>
</feature>
<reference evidence="2 3" key="1">
    <citation type="submission" date="2017-10" db="EMBL/GenBank/DDBJ databases">
        <title>Comparative genomics in systemic dimorphic fungi from Ajellomycetaceae.</title>
        <authorList>
            <person name="Munoz J.F."/>
            <person name="Mcewen J.G."/>
            <person name="Clay O.K."/>
            <person name="Cuomo C.A."/>
        </authorList>
    </citation>
    <scope>NUCLEOTIDE SEQUENCE [LARGE SCALE GENOMIC DNA]</scope>
    <source>
        <strain evidence="2 3">UAMH7299</strain>
    </source>
</reference>
<evidence type="ECO:0000259" key="1">
    <source>
        <dbReference type="Pfam" id="PF24968"/>
    </source>
</evidence>
<protein>
    <recommendedName>
        <fullName evidence="1">DUF7770 domain-containing protein</fullName>
    </recommendedName>
</protein>
<accession>A0A2B7X568</accession>
<comment type="caution">
    <text evidence="2">The sequence shown here is derived from an EMBL/GenBank/DDBJ whole genome shotgun (WGS) entry which is preliminary data.</text>
</comment>
<proteinExistence type="predicted"/>
<gene>
    <name evidence="2" type="ORF">AJ80_08551</name>
</gene>
<dbReference type="STRING" id="1447883.A0A2B7X568"/>
<dbReference type="OrthoDB" id="3527137at2759"/>
<dbReference type="Proteomes" id="UP000224634">
    <property type="component" value="Unassembled WGS sequence"/>
</dbReference>